<dbReference type="InterPro" id="IPR027417">
    <property type="entry name" value="P-loop_NTPase"/>
</dbReference>
<feature type="region of interest" description="Disordered" evidence="1">
    <location>
        <begin position="1171"/>
        <end position="1191"/>
    </location>
</feature>
<protein>
    <recommendedName>
        <fullName evidence="2">AAA+ ATPase domain-containing protein</fullName>
    </recommendedName>
</protein>
<dbReference type="PANTHER" id="PTHR46411:SF2">
    <property type="entry name" value="AAA+ ATPASE DOMAIN-CONTAINING PROTEIN"/>
    <property type="match status" value="1"/>
</dbReference>
<dbReference type="EMBL" id="WVTB01000066">
    <property type="protein sequence ID" value="KAF3801871.1"/>
    <property type="molecule type" value="Genomic_DNA"/>
</dbReference>
<dbReference type="InterPro" id="IPR003959">
    <property type="entry name" value="ATPase_AAA_core"/>
</dbReference>
<feature type="compositionally biased region" description="Acidic residues" evidence="1">
    <location>
        <begin position="1"/>
        <end position="10"/>
    </location>
</feature>
<evidence type="ECO:0000313" key="4">
    <source>
        <dbReference type="Proteomes" id="UP000613401"/>
    </source>
</evidence>
<organism evidence="3 4">
    <name type="scientific">Colletotrichum gloeosporioides</name>
    <name type="common">Anthracnose fungus</name>
    <name type="synonym">Glomerella cingulata</name>
    <dbReference type="NCBI Taxonomy" id="474922"/>
    <lineage>
        <taxon>Eukaryota</taxon>
        <taxon>Fungi</taxon>
        <taxon>Dikarya</taxon>
        <taxon>Ascomycota</taxon>
        <taxon>Pezizomycotina</taxon>
        <taxon>Sordariomycetes</taxon>
        <taxon>Hypocreomycetidae</taxon>
        <taxon>Glomerellales</taxon>
        <taxon>Glomerellaceae</taxon>
        <taxon>Colletotrichum</taxon>
        <taxon>Colletotrichum gloeosporioides species complex</taxon>
    </lineage>
</organism>
<dbReference type="PANTHER" id="PTHR46411">
    <property type="entry name" value="FAMILY ATPASE, PUTATIVE-RELATED"/>
    <property type="match status" value="1"/>
</dbReference>
<evidence type="ECO:0000313" key="3">
    <source>
        <dbReference type="EMBL" id="KAF3801871.1"/>
    </source>
</evidence>
<reference evidence="3" key="1">
    <citation type="journal article" date="2020" name="Phytopathology">
        <title>Genome sequence and comparative analysis of Colletotrichum gloeosporioides isolated from Liriodendron leaves.</title>
        <authorList>
            <person name="Fu F.F."/>
            <person name="Hao Z."/>
            <person name="Wang P."/>
            <person name="Lu Y."/>
            <person name="Xue L.J."/>
            <person name="Wei G."/>
            <person name="Tian Y."/>
            <person name="Baishi H."/>
            <person name="Xu H."/>
            <person name="Shi J."/>
            <person name="Cheng T."/>
            <person name="Wang G."/>
            <person name="Yi Y."/>
            <person name="Chen J."/>
        </authorList>
    </citation>
    <scope>NUCLEOTIDE SEQUENCE</scope>
    <source>
        <strain evidence="3">Lc1</strain>
    </source>
</reference>
<feature type="region of interest" description="Disordered" evidence="1">
    <location>
        <begin position="330"/>
        <end position="384"/>
    </location>
</feature>
<feature type="compositionally biased region" description="Polar residues" evidence="1">
    <location>
        <begin position="1182"/>
        <end position="1191"/>
    </location>
</feature>
<dbReference type="SUPFAM" id="SSF52540">
    <property type="entry name" value="P-loop containing nucleoside triphosphate hydrolases"/>
    <property type="match status" value="1"/>
</dbReference>
<dbReference type="InterPro" id="IPR054289">
    <property type="entry name" value="DUF7025"/>
</dbReference>
<dbReference type="Proteomes" id="UP000613401">
    <property type="component" value="Unassembled WGS sequence"/>
</dbReference>
<dbReference type="GO" id="GO:0005524">
    <property type="term" value="F:ATP binding"/>
    <property type="evidence" value="ECO:0007669"/>
    <property type="project" value="InterPro"/>
</dbReference>
<name>A0A8H4CDQ1_COLGL</name>
<dbReference type="GO" id="GO:0016887">
    <property type="term" value="F:ATP hydrolysis activity"/>
    <property type="evidence" value="ECO:0007669"/>
    <property type="project" value="InterPro"/>
</dbReference>
<gene>
    <name evidence="3" type="ORF">GCG54_00015093</name>
</gene>
<feature type="compositionally biased region" description="Basic and acidic residues" evidence="1">
    <location>
        <begin position="35"/>
        <end position="59"/>
    </location>
</feature>
<feature type="compositionally biased region" description="Basic and acidic residues" evidence="1">
    <location>
        <begin position="343"/>
        <end position="358"/>
    </location>
</feature>
<proteinExistence type="predicted"/>
<feature type="region of interest" description="Disordered" evidence="1">
    <location>
        <begin position="112"/>
        <end position="133"/>
    </location>
</feature>
<comment type="caution">
    <text evidence="3">The sequence shown here is derived from an EMBL/GenBank/DDBJ whole genome shotgun (WGS) entry which is preliminary data.</text>
</comment>
<dbReference type="Pfam" id="PF22942">
    <property type="entry name" value="DUF7025"/>
    <property type="match status" value="1"/>
</dbReference>
<dbReference type="CDD" id="cd19481">
    <property type="entry name" value="RecA-like_protease"/>
    <property type="match status" value="1"/>
</dbReference>
<feature type="compositionally biased region" description="Polar residues" evidence="1">
    <location>
        <begin position="359"/>
        <end position="376"/>
    </location>
</feature>
<feature type="region of interest" description="Disordered" evidence="1">
    <location>
        <begin position="1"/>
        <end position="20"/>
    </location>
</feature>
<dbReference type="RefSeq" id="XP_045261030.1">
    <property type="nucleotide sequence ID" value="XM_045414908.1"/>
</dbReference>
<dbReference type="GeneID" id="69022198"/>
<dbReference type="AlphaFoldDB" id="A0A8H4CDQ1"/>
<evidence type="ECO:0000259" key="2">
    <source>
        <dbReference type="SMART" id="SM00382"/>
    </source>
</evidence>
<accession>A0A8H4CDQ1</accession>
<evidence type="ECO:0000256" key="1">
    <source>
        <dbReference type="SAM" id="MobiDB-lite"/>
    </source>
</evidence>
<dbReference type="InterPro" id="IPR056599">
    <property type="entry name" value="AAA_lid_fung"/>
</dbReference>
<reference evidence="3" key="2">
    <citation type="submission" date="2020-03" db="EMBL/GenBank/DDBJ databases">
        <authorList>
            <person name="Fu F.-F."/>
            <person name="Chen J."/>
        </authorList>
    </citation>
    <scope>NUCLEOTIDE SEQUENCE</scope>
    <source>
        <strain evidence="3">Lc1</strain>
    </source>
</reference>
<dbReference type="Gene3D" id="3.40.50.300">
    <property type="entry name" value="P-loop containing nucleotide triphosphate hydrolases"/>
    <property type="match status" value="1"/>
</dbReference>
<feature type="domain" description="AAA+ ATPase" evidence="2">
    <location>
        <begin position="770"/>
        <end position="897"/>
    </location>
</feature>
<dbReference type="SMART" id="SM00382">
    <property type="entry name" value="AAA"/>
    <property type="match status" value="1"/>
</dbReference>
<dbReference type="Pfam" id="PF00004">
    <property type="entry name" value="AAA"/>
    <property type="match status" value="1"/>
</dbReference>
<feature type="compositionally biased region" description="Acidic residues" evidence="1">
    <location>
        <begin position="333"/>
        <end position="342"/>
    </location>
</feature>
<dbReference type="Pfam" id="PF23232">
    <property type="entry name" value="AAA_lid_13"/>
    <property type="match status" value="1"/>
</dbReference>
<keyword evidence="4" id="KW-1185">Reference proteome</keyword>
<feature type="region of interest" description="Disordered" evidence="1">
    <location>
        <begin position="32"/>
        <end position="94"/>
    </location>
</feature>
<sequence length="1191" mass="132694">MASPSVDDDSPSGPTTEQPAFALTAESSLISEGNTRADLESKQQKIDNSVNHDEPERLVLADTEDRDESMPGDAPVPPSDDDNESVNSAVGNEHITLRLRKVASKWRIHKNAITRAKPPPPGGGPPPPPPDPDFTNIKALRDHVTMMEWVSGLLEDAPSVASTVSSYDEERMKCIPELRGLSLFRWNRPPPPPPPPGWKIPISRDLDYAIVYLAAEPQGSQRYSAFPRADADDEEVVSSAAMAETPRPYGIQHLPPQIRIYSLAVRRILTRLTDGKLGNNGVGGYTTIFRPYKVLVYHEQAIREQLELLRSLCLAGDQIAGEDCLSPQHDTVEVEVSDDTEKDVEPQDGLKDQFDTHGQDNQSDAGSNSLSTATGKSEQRTRSGLNEDLLFTQANWHRHSHEELLEAQADWNVLVGFMDKYIFLLREALRDRDDMRVRFFELWHLFVPGDMVYVKDPNTSQKLWRVVQGSGGAPSPVFLPSSKNGTHLDYLKLGGTAGTSKLSPFTLDCYYVDFDGTHFVRVLKRFQIEDFKDLASIKSLPILPLSVAEREGMVDTERVRRRGSTFISYTQPTYCYYRGRSLGHEPEGGVLRRPERGNFSSGAMLSEIIESPVVIDFERCLQTIPDWKPCRTPRELSVPFKEAAVPNPLYDDDRGWDLRMAEDVLNYTDHSQTLEWNSRSPPTGDEVLLLPDRVFAYILRTRRWACLPLSSGDLDLEENSLTLMERDASAWSYLQIDERHKTIIKSMMETHFRKKKTERRQFDIIRDKGKGLIVLLHGVPGVGKTSTAETVAQFYNKPLLPITCGDLGMTPADVEANLQSSFQLAQAWECVLLLDEADVFLAERSQDSIERNALVSVFLRVLEYYEGILFLTTNKVGSFDEAFKSRMSMALYYPPLSQSQTEKIWEVQMKRTEELSIKAAPDDESQHVRFDTDDVIVYSRELWSEQQRVPEFRPVWNGRQIRNAFQTAVALAEWHQHEQKKSQPIYVTREHFRRVAAVSNQFNAYLWEVKHSRGDDTLTWKKGHRADHIDPYQFAQGNSGYGYQQQQSGTGPWGNSQSSNMAAFGGQSGMGMGGSGYGAVNTQGQNNFGNNWQANSGGVGNSGSGNAGMYNVGVGNSMGGSSMMTQGMGGQSMGNQSMGNQPMGTQAMGNQAMGFPGAGAQGMVANMHPGASNFQGIPGQNVPGQNMPGQQ</sequence>
<feature type="compositionally biased region" description="Pro residues" evidence="1">
    <location>
        <begin position="117"/>
        <end position="132"/>
    </location>
</feature>
<dbReference type="InterPro" id="IPR003593">
    <property type="entry name" value="AAA+_ATPase"/>
</dbReference>